<protein>
    <submittedName>
        <fullName evidence="8">DegT/DnrJ/EryC1/StrS family aminotransferase</fullName>
    </submittedName>
</protein>
<dbReference type="AlphaFoldDB" id="A0AB39MYZ7"/>
<reference evidence="8" key="1">
    <citation type="submission" date="2024-07" db="EMBL/GenBank/DDBJ databases">
        <authorList>
            <person name="Yu S.T."/>
        </authorList>
    </citation>
    <scope>NUCLEOTIDE SEQUENCE</scope>
    <source>
        <strain evidence="8">R11</strain>
    </source>
</reference>
<keyword evidence="2 8" id="KW-0032">Aminotransferase</keyword>
<keyword evidence="4 7" id="KW-0663">Pyridoxal phosphate</keyword>
<accession>A0AB39MYZ7</accession>
<comment type="similarity">
    <text evidence="5">Belongs to the DegT/DnrJ/EryC1 family. L-glutamine:2-deoxy-scyllo-inosose/scyllo-inosose aminotransferase subfamily.</text>
</comment>
<evidence type="ECO:0000256" key="6">
    <source>
        <dbReference type="PIRSR" id="PIRSR000390-1"/>
    </source>
</evidence>
<feature type="active site" description="Proton acceptor" evidence="6">
    <location>
        <position position="204"/>
    </location>
</feature>
<keyword evidence="3" id="KW-0808">Transferase</keyword>
<sequence length="395" mass="43096">MRHPDELKQDRSLAINGGTPRFDELPWEDTGIVAEAADDVAALIRTRRTVYWGGGPHSKRLEADFAALIGRDRAFFHQSGTAALQTALFALGVDEGTPVALSDSGFVASLNAIYHLRARPVFLPTHPDTLQCIDEVAEWTDGTPVHTALITHFFGNVADVEAIRRSSGARYLVEDGGQAHGATLRGKPVGAYGEIGSFAGSTKKLVTAGQGGLNVYDDPDIDWRMRTYGHHGKSGNFEGVFPGYNFRGGEIEAILAHAALRQLPERVAARNATADAMFEIFDAAGIRTARPAVGLDCTPAWFDVALILDEEWAGHRDWLVDALVAEGIPGWHYPALIGMPWVKPWMTSRGWWGEREEHLLGTERALWDRTLVLGTQMSPQDARRIAAATAELLKG</sequence>
<dbReference type="EMBL" id="CP163432">
    <property type="protein sequence ID" value="XDQ11610.1"/>
    <property type="molecule type" value="Genomic_DNA"/>
</dbReference>
<dbReference type="InterPro" id="IPR015421">
    <property type="entry name" value="PyrdxlP-dep_Trfase_major"/>
</dbReference>
<dbReference type="Pfam" id="PF01041">
    <property type="entry name" value="DegT_DnrJ_EryC1"/>
    <property type="match status" value="1"/>
</dbReference>
<evidence type="ECO:0000256" key="2">
    <source>
        <dbReference type="ARBA" id="ARBA00022576"/>
    </source>
</evidence>
<dbReference type="Gene3D" id="3.90.1150.10">
    <property type="entry name" value="Aspartate Aminotransferase, domain 1"/>
    <property type="match status" value="1"/>
</dbReference>
<dbReference type="GO" id="GO:0008483">
    <property type="term" value="F:transaminase activity"/>
    <property type="evidence" value="ECO:0007669"/>
    <property type="project" value="UniProtKB-KW"/>
</dbReference>
<evidence type="ECO:0000256" key="3">
    <source>
        <dbReference type="ARBA" id="ARBA00022679"/>
    </source>
</evidence>
<dbReference type="Gene3D" id="3.40.640.10">
    <property type="entry name" value="Type I PLP-dependent aspartate aminotransferase-like (Major domain)"/>
    <property type="match status" value="1"/>
</dbReference>
<proteinExistence type="inferred from homology"/>
<evidence type="ECO:0000256" key="5">
    <source>
        <dbReference type="ARBA" id="ARBA00038398"/>
    </source>
</evidence>
<gene>
    <name evidence="8" type="ORF">AB5J55_19025</name>
</gene>
<organism evidence="8">
    <name type="scientific">Streptomyces sp. R11</name>
    <dbReference type="NCBI Taxonomy" id="3238625"/>
    <lineage>
        <taxon>Bacteria</taxon>
        <taxon>Bacillati</taxon>
        <taxon>Actinomycetota</taxon>
        <taxon>Actinomycetes</taxon>
        <taxon>Kitasatosporales</taxon>
        <taxon>Streptomycetaceae</taxon>
        <taxon>Streptomyces</taxon>
    </lineage>
</organism>
<dbReference type="InterPro" id="IPR015424">
    <property type="entry name" value="PyrdxlP-dep_Trfase"/>
</dbReference>
<dbReference type="InterPro" id="IPR000653">
    <property type="entry name" value="DegT/StrS_aminotransferase"/>
</dbReference>
<dbReference type="PANTHER" id="PTHR30244:SF34">
    <property type="entry name" value="DTDP-4-AMINO-4,6-DIDEOXYGALACTOSE TRANSAMINASE"/>
    <property type="match status" value="1"/>
</dbReference>
<evidence type="ECO:0000313" key="8">
    <source>
        <dbReference type="EMBL" id="XDQ11610.1"/>
    </source>
</evidence>
<dbReference type="PIRSF" id="PIRSF000390">
    <property type="entry name" value="PLP_StrS"/>
    <property type="match status" value="1"/>
</dbReference>
<evidence type="ECO:0000256" key="7">
    <source>
        <dbReference type="PIRSR" id="PIRSR000390-2"/>
    </source>
</evidence>
<dbReference type="GO" id="GO:0000271">
    <property type="term" value="P:polysaccharide biosynthetic process"/>
    <property type="evidence" value="ECO:0007669"/>
    <property type="project" value="TreeGrafter"/>
</dbReference>
<feature type="modified residue" description="N6-(pyridoxal phosphate)lysine" evidence="7">
    <location>
        <position position="204"/>
    </location>
</feature>
<dbReference type="InterPro" id="IPR015422">
    <property type="entry name" value="PyrdxlP-dep_Trfase_small"/>
</dbReference>
<dbReference type="SUPFAM" id="SSF53383">
    <property type="entry name" value="PLP-dependent transferases"/>
    <property type="match status" value="1"/>
</dbReference>
<name>A0AB39MYZ7_9ACTN</name>
<evidence type="ECO:0000256" key="1">
    <source>
        <dbReference type="ARBA" id="ARBA00001933"/>
    </source>
</evidence>
<dbReference type="GO" id="GO:0030170">
    <property type="term" value="F:pyridoxal phosphate binding"/>
    <property type="evidence" value="ECO:0007669"/>
    <property type="project" value="TreeGrafter"/>
</dbReference>
<evidence type="ECO:0000256" key="4">
    <source>
        <dbReference type="ARBA" id="ARBA00022898"/>
    </source>
</evidence>
<dbReference type="PANTHER" id="PTHR30244">
    <property type="entry name" value="TRANSAMINASE"/>
    <property type="match status" value="1"/>
</dbReference>
<dbReference type="RefSeq" id="WP_369271841.1">
    <property type="nucleotide sequence ID" value="NZ_CP163432.1"/>
</dbReference>
<comment type="cofactor">
    <cofactor evidence="1">
        <name>pyridoxal 5'-phosphate</name>
        <dbReference type="ChEBI" id="CHEBI:597326"/>
    </cofactor>
</comment>